<dbReference type="EMBL" id="AOLS01000038">
    <property type="protein sequence ID" value="EMA20302.1"/>
    <property type="molecule type" value="Genomic_DNA"/>
</dbReference>
<sequence>MLSTIFFAITVAYVLFPVSEWLGRHGLNKRLSAAVTTGIAFVSGTLIVVPLGAVLYLRRRDLFTFFQQLPPMVTLEVGEFSYPVEIAPTLIAARETLTAVAVDLAAESPVLALKAVLFSILVYAMLWRPQAPKKGRLSDSAGVVSRGRQPTPSATPGDAVRDLRSSGGDGVRDLRRGVGRVLAAGLSGRVRAGGRRRHPAVRSRHRPQRGRPYHRCRRYHQRQHHRGGTGDRIRPRLRRLPPRRGHQAETGPLHDRAPSQSLLRRVHWRRVNTWRHRLYRRAGRYRAAGRTVVAADQRATGGPAAADVMLTAPAVATTAQFVSSGRPCASHSVRLPS</sequence>
<accession>M0KG12</accession>
<feature type="compositionally biased region" description="Basic and acidic residues" evidence="1">
    <location>
        <begin position="159"/>
        <end position="174"/>
    </location>
</feature>
<protein>
    <submittedName>
        <fullName evidence="3">Uncharacterized protein</fullName>
    </submittedName>
</protein>
<keyword evidence="4" id="KW-1185">Reference proteome</keyword>
<feature type="region of interest" description="Disordered" evidence="1">
    <location>
        <begin position="133"/>
        <end position="174"/>
    </location>
</feature>
<keyword evidence="2" id="KW-0472">Membrane</keyword>
<feature type="compositionally biased region" description="Basic residues" evidence="1">
    <location>
        <begin position="192"/>
        <end position="227"/>
    </location>
</feature>
<feature type="compositionally biased region" description="Basic residues" evidence="1">
    <location>
        <begin position="235"/>
        <end position="245"/>
    </location>
</feature>
<dbReference type="Proteomes" id="UP000011687">
    <property type="component" value="Unassembled WGS sequence"/>
</dbReference>
<feature type="transmembrane region" description="Helical" evidence="2">
    <location>
        <begin position="35"/>
        <end position="57"/>
    </location>
</feature>
<comment type="caution">
    <text evidence="3">The sequence shown here is derived from an EMBL/GenBank/DDBJ whole genome shotgun (WGS) entry which is preliminary data.</text>
</comment>
<evidence type="ECO:0000256" key="2">
    <source>
        <dbReference type="SAM" id="Phobius"/>
    </source>
</evidence>
<evidence type="ECO:0000313" key="3">
    <source>
        <dbReference type="EMBL" id="EMA20302.1"/>
    </source>
</evidence>
<proteinExistence type="predicted"/>
<organism evidence="3 4">
    <name type="scientific">Haloarcula marismortui ATCC 33799</name>
    <dbReference type="NCBI Taxonomy" id="662475"/>
    <lineage>
        <taxon>Archaea</taxon>
        <taxon>Methanobacteriati</taxon>
        <taxon>Methanobacteriota</taxon>
        <taxon>Stenosarchaea group</taxon>
        <taxon>Halobacteria</taxon>
        <taxon>Halobacteriales</taxon>
        <taxon>Haloarculaceae</taxon>
        <taxon>Haloarcula</taxon>
    </lineage>
</organism>
<keyword evidence="2" id="KW-1133">Transmembrane helix</keyword>
<gene>
    <name evidence="3" type="ORF">C435_07010</name>
</gene>
<feature type="region of interest" description="Disordered" evidence="1">
    <location>
        <begin position="188"/>
        <end position="258"/>
    </location>
</feature>
<evidence type="ECO:0000313" key="4">
    <source>
        <dbReference type="Proteomes" id="UP000011687"/>
    </source>
</evidence>
<dbReference type="AlphaFoldDB" id="M0KG12"/>
<reference evidence="3 4" key="1">
    <citation type="journal article" date="2014" name="PLoS Genet.">
        <title>Phylogenetically driven sequencing of extremely halophilic archaea reveals strategies for static and dynamic osmo-response.</title>
        <authorList>
            <person name="Becker E.A."/>
            <person name="Seitzer P.M."/>
            <person name="Tritt A."/>
            <person name="Larsen D."/>
            <person name="Krusor M."/>
            <person name="Yao A.I."/>
            <person name="Wu D."/>
            <person name="Madern D."/>
            <person name="Eisen J.A."/>
            <person name="Darling A.E."/>
            <person name="Facciotti M.T."/>
        </authorList>
    </citation>
    <scope>NUCLEOTIDE SEQUENCE [LARGE SCALE GENOMIC DNA]</scope>
    <source>
        <strain evidence="3 4">ATCC 33799</strain>
    </source>
</reference>
<evidence type="ECO:0000256" key="1">
    <source>
        <dbReference type="SAM" id="MobiDB-lite"/>
    </source>
</evidence>
<name>M0KG12_9EURY</name>
<keyword evidence="2" id="KW-0812">Transmembrane</keyword>
<feature type="transmembrane region" description="Helical" evidence="2">
    <location>
        <begin position="6"/>
        <end position="23"/>
    </location>
</feature>